<dbReference type="PANTHER" id="PTHR47481:SF22">
    <property type="entry name" value="RETROTRANSPOSON GAG DOMAIN-CONTAINING PROTEIN"/>
    <property type="match status" value="1"/>
</dbReference>
<organism evidence="1">
    <name type="scientific">Populus alba</name>
    <name type="common">White poplar</name>
    <dbReference type="NCBI Taxonomy" id="43335"/>
    <lineage>
        <taxon>Eukaryota</taxon>
        <taxon>Viridiplantae</taxon>
        <taxon>Streptophyta</taxon>
        <taxon>Embryophyta</taxon>
        <taxon>Tracheophyta</taxon>
        <taxon>Spermatophyta</taxon>
        <taxon>Magnoliopsida</taxon>
        <taxon>eudicotyledons</taxon>
        <taxon>Gunneridae</taxon>
        <taxon>Pentapetalae</taxon>
        <taxon>rosids</taxon>
        <taxon>fabids</taxon>
        <taxon>Malpighiales</taxon>
        <taxon>Salicaceae</taxon>
        <taxon>Saliceae</taxon>
        <taxon>Populus</taxon>
    </lineage>
</organism>
<evidence type="ECO:0000313" key="1">
    <source>
        <dbReference type="EMBL" id="TKS05086.1"/>
    </source>
</evidence>
<protein>
    <submittedName>
        <fullName evidence="1">Uncharacterized protein</fullName>
    </submittedName>
</protein>
<dbReference type="EMBL" id="RCHU01000435">
    <property type="protein sequence ID" value="TKS05086.1"/>
    <property type="molecule type" value="Genomic_DNA"/>
</dbReference>
<accession>A0A4V6A9E3</accession>
<name>A0A4V6A9E3_POPAL</name>
<proteinExistence type="predicted"/>
<comment type="caution">
    <text evidence="1">The sequence shown here is derived from an EMBL/GenBank/DDBJ whole genome shotgun (WGS) entry which is preliminary data.</text>
</comment>
<dbReference type="AlphaFoldDB" id="A0A4V6A9E3"/>
<reference evidence="1" key="1">
    <citation type="submission" date="2018-10" db="EMBL/GenBank/DDBJ databases">
        <title>Population genomic analysis revealed the cold adaptation of white poplar.</title>
        <authorList>
            <person name="Liu Y.-J."/>
        </authorList>
    </citation>
    <scope>NUCLEOTIDE SEQUENCE [LARGE SCALE GENOMIC DNA]</scope>
    <source>
        <strain evidence="1">PAL-ZL1</strain>
    </source>
</reference>
<gene>
    <name evidence="1" type="ORF">D5086_0000131830</name>
</gene>
<sequence>MTITDFVYSIKARSDELAVLGAPLDADDLTEYILDGLDEDYTELVRAVQAREAAISFDELHEKLLLFEASLQTRSHPSRLGPVLLILLPNSHTTIIGALQEPTGAHLLFLLGTILVPPPRCQL</sequence>
<dbReference type="Pfam" id="PF14223">
    <property type="entry name" value="Retrotran_gag_2"/>
    <property type="match status" value="1"/>
</dbReference>
<dbReference type="PANTHER" id="PTHR47481">
    <property type="match status" value="1"/>
</dbReference>